<feature type="chain" id="PRO_5046411631" description="NodB homology domain-containing protein" evidence="3">
    <location>
        <begin position="24"/>
        <end position="229"/>
    </location>
</feature>
<dbReference type="CDD" id="cd10917">
    <property type="entry name" value="CE4_NodB_like_6s_7s"/>
    <property type="match status" value="1"/>
</dbReference>
<dbReference type="RefSeq" id="WP_343950330.1">
    <property type="nucleotide sequence ID" value="NZ_BAAAHQ010000012.1"/>
</dbReference>
<dbReference type="SUPFAM" id="SSF88713">
    <property type="entry name" value="Glycoside hydrolase/deacetylase"/>
    <property type="match status" value="1"/>
</dbReference>
<accession>A0ABN1PDN5</accession>
<keyword evidence="2" id="KW-0378">Hydrolase</keyword>
<dbReference type="InterPro" id="IPR050248">
    <property type="entry name" value="Polysacc_deacetylase_ArnD"/>
</dbReference>
<reference evidence="5 6" key="1">
    <citation type="journal article" date="2019" name="Int. J. Syst. Evol. Microbiol.">
        <title>The Global Catalogue of Microorganisms (GCM) 10K type strain sequencing project: providing services to taxonomists for standard genome sequencing and annotation.</title>
        <authorList>
            <consortium name="The Broad Institute Genomics Platform"/>
            <consortium name="The Broad Institute Genome Sequencing Center for Infectious Disease"/>
            <person name="Wu L."/>
            <person name="Ma J."/>
        </authorList>
    </citation>
    <scope>NUCLEOTIDE SEQUENCE [LARGE SCALE GENOMIC DNA]</scope>
    <source>
        <strain evidence="5 6">JCM 11136</strain>
    </source>
</reference>
<gene>
    <name evidence="5" type="ORF">GCM10009560_28700</name>
</gene>
<dbReference type="Proteomes" id="UP001501578">
    <property type="component" value="Unassembled WGS sequence"/>
</dbReference>
<evidence type="ECO:0000313" key="5">
    <source>
        <dbReference type="EMBL" id="GAA0926664.1"/>
    </source>
</evidence>
<keyword evidence="6" id="KW-1185">Reference proteome</keyword>
<dbReference type="PANTHER" id="PTHR10587:SF133">
    <property type="entry name" value="CHITIN DEACETYLASE 1-RELATED"/>
    <property type="match status" value="1"/>
</dbReference>
<keyword evidence="3" id="KW-0732">Signal</keyword>
<dbReference type="Pfam" id="PF01522">
    <property type="entry name" value="Polysacc_deac_1"/>
    <property type="match status" value="1"/>
</dbReference>
<evidence type="ECO:0000256" key="1">
    <source>
        <dbReference type="ARBA" id="ARBA00022723"/>
    </source>
</evidence>
<dbReference type="Gene3D" id="3.20.20.370">
    <property type="entry name" value="Glycoside hydrolase/deacetylase"/>
    <property type="match status" value="1"/>
</dbReference>
<evidence type="ECO:0000259" key="4">
    <source>
        <dbReference type="PROSITE" id="PS51677"/>
    </source>
</evidence>
<evidence type="ECO:0000256" key="3">
    <source>
        <dbReference type="SAM" id="SignalP"/>
    </source>
</evidence>
<dbReference type="InterPro" id="IPR011330">
    <property type="entry name" value="Glyco_hydro/deAcase_b/a-brl"/>
</dbReference>
<keyword evidence="1" id="KW-0479">Metal-binding</keyword>
<dbReference type="PROSITE" id="PS51677">
    <property type="entry name" value="NODB"/>
    <property type="match status" value="1"/>
</dbReference>
<dbReference type="InterPro" id="IPR002509">
    <property type="entry name" value="NODB_dom"/>
</dbReference>
<proteinExistence type="predicted"/>
<dbReference type="EMBL" id="BAAAHQ010000012">
    <property type="protein sequence ID" value="GAA0926664.1"/>
    <property type="molecule type" value="Genomic_DNA"/>
</dbReference>
<protein>
    <recommendedName>
        <fullName evidence="4">NodB homology domain-containing protein</fullName>
    </recommendedName>
</protein>
<feature type="domain" description="NodB homology" evidence="4">
    <location>
        <begin position="39"/>
        <end position="211"/>
    </location>
</feature>
<comment type="caution">
    <text evidence="5">The sequence shown here is derived from an EMBL/GenBank/DDBJ whole genome shotgun (WGS) entry which is preliminary data.</text>
</comment>
<sequence length="229" mass="25328">MIARGLSLALVTGLVLTASPAQAAQAAQAAPRVDCARVKCLALTFDDGPGPRTPELLRVLKREKAKATFFVTGKYAERRPKVLRQTLADGHAVGNHGYSHQSMPSLLRENIVSELRDTSRLIPGGTRMFRPPYGHTDERVRELAGQEGMAEILWTGTTIDWSLRDAAKIRSAVLRLAKRDGILLLHDTVPQTVEAMPGIVRELKKRGYRLVTVPELYGSEKLWPGRQYP</sequence>
<dbReference type="PANTHER" id="PTHR10587">
    <property type="entry name" value="GLYCOSYL TRANSFERASE-RELATED"/>
    <property type="match status" value="1"/>
</dbReference>
<feature type="signal peptide" evidence="3">
    <location>
        <begin position="1"/>
        <end position="23"/>
    </location>
</feature>
<evidence type="ECO:0000256" key="2">
    <source>
        <dbReference type="ARBA" id="ARBA00022801"/>
    </source>
</evidence>
<name>A0ABN1PDN5_9ACTN</name>
<organism evidence="5 6">
    <name type="scientific">Nonomuraea longicatena</name>
    <dbReference type="NCBI Taxonomy" id="83682"/>
    <lineage>
        <taxon>Bacteria</taxon>
        <taxon>Bacillati</taxon>
        <taxon>Actinomycetota</taxon>
        <taxon>Actinomycetes</taxon>
        <taxon>Streptosporangiales</taxon>
        <taxon>Streptosporangiaceae</taxon>
        <taxon>Nonomuraea</taxon>
    </lineage>
</organism>
<evidence type="ECO:0000313" key="6">
    <source>
        <dbReference type="Proteomes" id="UP001501578"/>
    </source>
</evidence>